<evidence type="ECO:0000313" key="1">
    <source>
        <dbReference type="EMBL" id="MFC5368755.1"/>
    </source>
</evidence>
<dbReference type="PANTHER" id="PTHR10151:SF120">
    <property type="entry name" value="BIS(5'-ADENOSYL)-TRIPHOSPHATASE"/>
    <property type="match status" value="1"/>
</dbReference>
<keyword evidence="2" id="KW-1185">Reference proteome</keyword>
<dbReference type="PANTHER" id="PTHR10151">
    <property type="entry name" value="ECTONUCLEOTIDE PYROPHOSPHATASE/PHOSPHODIESTERASE"/>
    <property type="match status" value="1"/>
</dbReference>
<dbReference type="GO" id="GO:0016787">
    <property type="term" value="F:hydrolase activity"/>
    <property type="evidence" value="ECO:0007669"/>
    <property type="project" value="UniProtKB-ARBA"/>
</dbReference>
<dbReference type="SUPFAM" id="SSF53649">
    <property type="entry name" value="Alkaline phosphatase-like"/>
    <property type="match status" value="1"/>
</dbReference>
<dbReference type="Pfam" id="PF01663">
    <property type="entry name" value="Phosphodiest"/>
    <property type="match status" value="1"/>
</dbReference>
<reference evidence="1 2" key="1">
    <citation type="journal article" date="2019" name="Int. J. Syst. Evol. Microbiol.">
        <title>The Global Catalogue of Microorganisms (GCM) 10K type strain sequencing project: providing services to taxonomists for standard genome sequencing and annotation.</title>
        <authorList>
            <consortium name="The Broad Institute Genomics Platform"/>
            <consortium name="The Broad Institute Genome Sequencing Center for Infectious Disease"/>
            <person name="Wu L."/>
            <person name="Ma J."/>
        </authorList>
    </citation>
    <scope>NUCLEOTIDE SEQUENCE [LARGE SCALE GENOMIC DNA]</scope>
    <source>
        <strain evidence="1 2">CGMCC 1.12237</strain>
    </source>
</reference>
<name>A0ABD5RFW3_9EURY</name>
<dbReference type="InterPro" id="IPR017850">
    <property type="entry name" value="Alkaline_phosphatase_core_sf"/>
</dbReference>
<dbReference type="AlphaFoldDB" id="A0ABD5RFW3"/>
<accession>A0ABD5RFW3</accession>
<dbReference type="EMBL" id="JBHSKX010000004">
    <property type="protein sequence ID" value="MFC5368755.1"/>
    <property type="molecule type" value="Genomic_DNA"/>
</dbReference>
<organism evidence="1 2">
    <name type="scientific">Salinirubrum litoreum</name>
    <dbReference type="NCBI Taxonomy" id="1126234"/>
    <lineage>
        <taxon>Archaea</taxon>
        <taxon>Methanobacteriati</taxon>
        <taxon>Methanobacteriota</taxon>
        <taxon>Stenosarchaea group</taxon>
        <taxon>Halobacteria</taxon>
        <taxon>Halobacteriales</taxon>
        <taxon>Haloferacaceae</taxon>
        <taxon>Salinirubrum</taxon>
    </lineage>
</organism>
<proteinExistence type="predicted"/>
<dbReference type="Gene3D" id="3.40.720.10">
    <property type="entry name" value="Alkaline Phosphatase, subunit A"/>
    <property type="match status" value="2"/>
</dbReference>
<dbReference type="Proteomes" id="UP001596201">
    <property type="component" value="Unassembled WGS sequence"/>
</dbReference>
<evidence type="ECO:0000313" key="2">
    <source>
        <dbReference type="Proteomes" id="UP001596201"/>
    </source>
</evidence>
<dbReference type="RefSeq" id="WP_227231325.1">
    <property type="nucleotide sequence ID" value="NZ_JAJCVJ010000003.1"/>
</dbReference>
<gene>
    <name evidence="1" type="ORF">ACFPJ5_17670</name>
</gene>
<dbReference type="InterPro" id="IPR002591">
    <property type="entry name" value="Phosphodiest/P_Trfase"/>
</dbReference>
<protein>
    <submittedName>
        <fullName evidence="1">Alkaline phosphatase family protein</fullName>
    </submittedName>
</protein>
<comment type="caution">
    <text evidence="1">The sequence shown here is derived from an EMBL/GenBank/DDBJ whole genome shotgun (WGS) entry which is preliminary data.</text>
</comment>
<sequence>MELLLVGIDAACAGVTDPLAREGRIPTLARLFDDGERGPLRSQVPPWTASAWPSLYTGTNPGKHGVFGFLTFDGYDYDVVNATHVRERPLWHTLDHHGLSSVVVNVPVTGPPEPFDGALIPGYTAPENPPCHPDGLLDEVREAVGDYRVYPDWTGTDRTPSREERVSAYTRLVGQRGSAFRYLADRFDPDFGFLQFQQSDTVFHELPGDDEAVAAVYERIDREIRETIEATEPRIVVVASDHGMGEYGGYEYRVNEHLRREGLVTGTRGAGGMPEWGDVRDGALAGEDTPGLAERAMATAASVGITSQRIAGVLSTLRLAGVVQRIVPEDVVRAGIERVDFPASQVYMRSRIECGVRINLAGREPAGVVSDEEYEPLRDRLIELFQSVETPDGDPVFERVARREEVFDGPRVEDAPDVIVVPADFDQFLSAQLRESVFGEPREPYNHKWDGVIALSGPGTESADLAGAHLFDVAPTVLALLDLPADERMDGRSLVPESRERITYPAWDAGDRRETADETVEEHLEQLGYLDS</sequence>